<dbReference type="AlphaFoldDB" id="A0A6N2BA11"/>
<comment type="caution">
    <text evidence="2">The sequence shown here is derived from an EMBL/GenBank/DDBJ whole genome shotgun (WGS) entry which is preliminary data.</text>
</comment>
<accession>A0A6N2BA11</accession>
<evidence type="ECO:0000256" key="1">
    <source>
        <dbReference type="SAM" id="MobiDB-lite"/>
    </source>
</evidence>
<evidence type="ECO:0000313" key="2">
    <source>
        <dbReference type="EMBL" id="TMW90874.1"/>
    </source>
</evidence>
<reference evidence="2" key="1">
    <citation type="submission" date="2019-05" db="EMBL/GenBank/DDBJ databases">
        <title>The de novo reference genome and transcriptome assemblies of the wild tomato species Solanum chilense.</title>
        <authorList>
            <person name="Stam R."/>
            <person name="Nosenko T."/>
            <person name="Hoerger A.C."/>
            <person name="Stephan W."/>
            <person name="Seidel M.A."/>
            <person name="Kuhn J.M.M."/>
            <person name="Haberer G."/>
            <person name="Tellier A."/>
        </authorList>
    </citation>
    <scope>NUCLEOTIDE SEQUENCE</scope>
    <source>
        <tissue evidence="2">Mature leaves</tissue>
    </source>
</reference>
<feature type="compositionally biased region" description="Polar residues" evidence="1">
    <location>
        <begin position="44"/>
        <end position="56"/>
    </location>
</feature>
<feature type="region of interest" description="Disordered" evidence="1">
    <location>
        <begin position="35"/>
        <end position="56"/>
    </location>
</feature>
<gene>
    <name evidence="2" type="ORF">EJD97_015099</name>
</gene>
<protein>
    <submittedName>
        <fullName evidence="2">Uncharacterized protein</fullName>
    </submittedName>
</protein>
<proteinExistence type="predicted"/>
<sequence length="56" mass="6694">MEILDNFFNHLQDPKLGPKFWPKYKFNSVHLARPNSLKPHSTKLKNQLKYTNNPTR</sequence>
<dbReference type="EMBL" id="RXGB01003955">
    <property type="protein sequence ID" value="TMW90874.1"/>
    <property type="molecule type" value="Genomic_DNA"/>
</dbReference>
<name>A0A6N2BA11_SOLCI</name>
<organism evidence="2">
    <name type="scientific">Solanum chilense</name>
    <name type="common">Tomato</name>
    <name type="synonym">Lycopersicon chilense</name>
    <dbReference type="NCBI Taxonomy" id="4083"/>
    <lineage>
        <taxon>Eukaryota</taxon>
        <taxon>Viridiplantae</taxon>
        <taxon>Streptophyta</taxon>
        <taxon>Embryophyta</taxon>
        <taxon>Tracheophyta</taxon>
        <taxon>Spermatophyta</taxon>
        <taxon>Magnoliopsida</taxon>
        <taxon>eudicotyledons</taxon>
        <taxon>Gunneridae</taxon>
        <taxon>Pentapetalae</taxon>
        <taxon>asterids</taxon>
        <taxon>lamiids</taxon>
        <taxon>Solanales</taxon>
        <taxon>Solanaceae</taxon>
        <taxon>Solanoideae</taxon>
        <taxon>Solaneae</taxon>
        <taxon>Solanum</taxon>
        <taxon>Solanum subgen. Lycopersicon</taxon>
    </lineage>
</organism>